<dbReference type="AlphaFoldDB" id="A0A1E5IRR1"/>
<dbReference type="PANTHER" id="PTHR40590:SF1">
    <property type="entry name" value="CYTOPLASMIC PROTEIN"/>
    <property type="match status" value="1"/>
</dbReference>
<proteinExistence type="predicted"/>
<dbReference type="Pfam" id="PF01963">
    <property type="entry name" value="TraB_PrgY_gumN"/>
    <property type="match status" value="1"/>
</dbReference>
<dbReference type="RefSeq" id="WP_069671455.1">
    <property type="nucleotide sequence ID" value="NZ_JBHOHD010000002.1"/>
</dbReference>
<evidence type="ECO:0000313" key="2">
    <source>
        <dbReference type="EMBL" id="OEG73245.1"/>
    </source>
</evidence>
<dbReference type="InterPro" id="IPR002816">
    <property type="entry name" value="TraB/PrgY/GumN_fam"/>
</dbReference>
<organism evidence="2 3">
    <name type="scientific">Shewanella colwelliana</name>
    <name type="common">Alteromonas colwelliana</name>
    <dbReference type="NCBI Taxonomy" id="23"/>
    <lineage>
        <taxon>Bacteria</taxon>
        <taxon>Pseudomonadati</taxon>
        <taxon>Pseudomonadota</taxon>
        <taxon>Gammaproteobacteria</taxon>
        <taxon>Alteromonadales</taxon>
        <taxon>Shewanellaceae</taxon>
        <taxon>Shewanella</taxon>
    </lineage>
</organism>
<dbReference type="Proteomes" id="UP000095230">
    <property type="component" value="Unassembled WGS sequence"/>
</dbReference>
<keyword evidence="1" id="KW-0732">Signal</keyword>
<accession>A0A1E5IRR1</accession>
<protein>
    <submittedName>
        <fullName evidence="2">Polysaccharide biosynthesis protein GumN</fullName>
    </submittedName>
</protein>
<dbReference type="EMBL" id="MCBT01000043">
    <property type="protein sequence ID" value="OEG73245.1"/>
    <property type="molecule type" value="Genomic_DNA"/>
</dbReference>
<gene>
    <name evidence="2" type="ORF">BEL05_13310</name>
</gene>
<dbReference type="InterPro" id="IPR047111">
    <property type="entry name" value="YbaP-like"/>
</dbReference>
<evidence type="ECO:0000256" key="1">
    <source>
        <dbReference type="SAM" id="SignalP"/>
    </source>
</evidence>
<feature type="chain" id="PRO_5009179003" evidence="1">
    <location>
        <begin position="27"/>
        <end position="293"/>
    </location>
</feature>
<evidence type="ECO:0000313" key="3">
    <source>
        <dbReference type="Proteomes" id="UP000095230"/>
    </source>
</evidence>
<dbReference type="STRING" id="23.BEL05_13310"/>
<dbReference type="PANTHER" id="PTHR40590">
    <property type="entry name" value="CYTOPLASMIC PROTEIN-RELATED"/>
    <property type="match status" value="1"/>
</dbReference>
<sequence>MATSRGSLLLALVGLFYFFSGTDAKAAVTDKPPFYQLEYRGKTAYLLGSIHVGRDDFYPMAPQIERAFAKAGALVVEADIDNVDVMALIRQYGLSSTPQGANVEQRMAQYCQYRGTLCDSLRPYSAWMQAMQLSVMRFDELGYQAQFGVDQVLVQKNRPRPLIELESTEFQFKLLASFSAKTQWDMVIEAIDAPDDEMLNLIYAWRDGDEEALDKLMQAQMPGEDTELLEKLLWQRNVNMSNKIAQLMADDSTPEPLFIVVGAGHVVGDKSIPAKMQQLFDVKATNCWQQRCQ</sequence>
<name>A0A1E5IRR1_SHECO</name>
<dbReference type="OrthoDB" id="357294at2"/>
<feature type="signal peptide" evidence="1">
    <location>
        <begin position="1"/>
        <end position="26"/>
    </location>
</feature>
<dbReference type="CDD" id="cd14789">
    <property type="entry name" value="Tiki"/>
    <property type="match status" value="1"/>
</dbReference>
<reference evidence="2 3" key="1">
    <citation type="submission" date="2016-07" db="EMBL/GenBank/DDBJ databases">
        <title>Whole-genome of two Shewanella species isolated from a digestive organ of sea cucumber Apostichopus japonicus Selenka 1867.</title>
        <authorList>
            <person name="Hong H.-H."/>
            <person name="Choi H."/>
            <person name="Cheon S."/>
            <person name="Oh J.-S."/>
            <person name="Lee H.-G."/>
            <person name="Park C."/>
        </authorList>
    </citation>
    <scope>NUCLEOTIDE SEQUENCE [LARGE SCALE GENOMIC DNA]</scope>
    <source>
        <strain evidence="2 3">CSB03KR</strain>
    </source>
</reference>
<comment type="caution">
    <text evidence="2">The sequence shown here is derived from an EMBL/GenBank/DDBJ whole genome shotgun (WGS) entry which is preliminary data.</text>
</comment>